<dbReference type="Proteomes" id="UP000015102">
    <property type="component" value="Unassembled WGS sequence"/>
</dbReference>
<dbReference type="EMBL" id="CAQQ02060445">
    <property type="status" value="NOT_ANNOTATED_CDS"/>
    <property type="molecule type" value="Genomic_DNA"/>
</dbReference>
<sequence>MLISTTNYKIIFATFLFKTPAWHFANYTTQTTKSAPYRTVKQKKDERLCGCVQVDSSSQENDVLYNKETHGYSDLNGKELVWEDIHKNLFPGYEDFDDETKSTIRKTVRKRWKSLRDCVVKDLKMRTENPSYIRRKHNPLVDELQFILPYVKKH</sequence>
<feature type="domain" description="MADF" evidence="1">
    <location>
        <begin position="53"/>
        <end position="152"/>
    </location>
</feature>
<organism evidence="2 3">
    <name type="scientific">Megaselia scalaris</name>
    <name type="common">Humpbacked fly</name>
    <name type="synonym">Phora scalaris</name>
    <dbReference type="NCBI Taxonomy" id="36166"/>
    <lineage>
        <taxon>Eukaryota</taxon>
        <taxon>Metazoa</taxon>
        <taxon>Ecdysozoa</taxon>
        <taxon>Arthropoda</taxon>
        <taxon>Hexapoda</taxon>
        <taxon>Insecta</taxon>
        <taxon>Pterygota</taxon>
        <taxon>Neoptera</taxon>
        <taxon>Endopterygota</taxon>
        <taxon>Diptera</taxon>
        <taxon>Brachycera</taxon>
        <taxon>Muscomorpha</taxon>
        <taxon>Platypezoidea</taxon>
        <taxon>Phoridae</taxon>
        <taxon>Megaseliini</taxon>
        <taxon>Megaselia</taxon>
    </lineage>
</organism>
<dbReference type="InterPro" id="IPR006578">
    <property type="entry name" value="MADF-dom"/>
</dbReference>
<accession>T1GTU7</accession>
<reference evidence="3" key="1">
    <citation type="submission" date="2013-02" db="EMBL/GenBank/DDBJ databases">
        <authorList>
            <person name="Hughes D."/>
        </authorList>
    </citation>
    <scope>NUCLEOTIDE SEQUENCE</scope>
    <source>
        <strain>Durham</strain>
        <strain evidence="3">NC isolate 2 -- Noor lab</strain>
    </source>
</reference>
<reference evidence="2" key="2">
    <citation type="submission" date="2015-06" db="UniProtKB">
        <authorList>
            <consortium name="EnsemblMetazoa"/>
        </authorList>
    </citation>
    <scope>IDENTIFICATION</scope>
</reference>
<name>T1GTU7_MEGSC</name>
<evidence type="ECO:0000259" key="1">
    <source>
        <dbReference type="PROSITE" id="PS51029"/>
    </source>
</evidence>
<evidence type="ECO:0000313" key="3">
    <source>
        <dbReference type="Proteomes" id="UP000015102"/>
    </source>
</evidence>
<dbReference type="Pfam" id="PF10545">
    <property type="entry name" value="MADF_DNA_bdg"/>
    <property type="match status" value="1"/>
</dbReference>
<proteinExistence type="predicted"/>
<evidence type="ECO:0000313" key="2">
    <source>
        <dbReference type="EnsemblMetazoa" id="MESCA007141-PA"/>
    </source>
</evidence>
<dbReference type="PROSITE" id="PS51029">
    <property type="entry name" value="MADF"/>
    <property type="match status" value="1"/>
</dbReference>
<dbReference type="HOGENOM" id="CLU_1708737_0_0_1"/>
<dbReference type="EnsemblMetazoa" id="MESCA007141-RA">
    <property type="protein sequence ID" value="MESCA007141-PA"/>
    <property type="gene ID" value="MESCA007141"/>
</dbReference>
<protein>
    <recommendedName>
        <fullName evidence="1">MADF domain-containing protein</fullName>
    </recommendedName>
</protein>
<dbReference type="AlphaFoldDB" id="T1GTU7"/>
<keyword evidence="3" id="KW-1185">Reference proteome</keyword>